<dbReference type="Gene3D" id="3.10.50.10">
    <property type="match status" value="1"/>
</dbReference>
<dbReference type="EC" id="3.2.1.14" evidence="3"/>
<comment type="catalytic activity">
    <reaction evidence="1">
        <text>Random endo-hydrolysis of N-acetyl-beta-D-glucosaminide (1-&gt;4)-beta-linkages in chitin and chitodextrins.</text>
        <dbReference type="EC" id="3.2.1.14"/>
    </reaction>
</comment>
<keyword evidence="8" id="KW-1015">Disulfide bond</keyword>
<keyword evidence="4" id="KW-0147">Chitin-binding</keyword>
<keyword evidence="6 14" id="KW-0378">Hydrolase</keyword>
<keyword evidence="10" id="KW-0326">Glycosidase</keyword>
<evidence type="ECO:0000256" key="11">
    <source>
        <dbReference type="ARBA" id="ARBA00023326"/>
    </source>
</evidence>
<dbReference type="GO" id="GO:0005576">
    <property type="term" value="C:extracellular region"/>
    <property type="evidence" value="ECO:0007669"/>
    <property type="project" value="TreeGrafter"/>
</dbReference>
<sequence>MILGKYYFLMLVIFSWISTLDCAGKVVCYFSNWAIYRPGIGKFTSCDILVKDCTHMIYAFVGLNTTIWSVQVLDYDVDIKQNGFKNFTDLKKTNPQVTFMVGLGGWGEGGKKYSELVSSMSRRQVFIKHAVEFIKEYHFEGLDVDWEYPGAKDRDGNPSDYTNFGSFIKELRFAFNVENPSWQLTIAAPLSDFRLKDGYNVPALCRSADAIHVMAYDLRINQDGFAGCHSPLFQSHFNPKTNKSYNVADGMQLWVDLGCPQEKLVMGMAFYGRSFTLCDNKTHDVDSPVNVQAGGGIAGPYTQNVGFLSYYEICMDLNCKQNSWTEMWDPVGLCPYMYKGDQWVGYENKTSLTYKLDYLKCKGYAGAMVWAVDMDDFHGVCGPKYPLIELIHDSMESYSDSRRLITFERKMLRTIYGPIFNPETQTYERRSNENIMSLYNKPDILYFIRKERLEWFGHAWRADGQLVKNVLINKINKTRPLGRPKTRWIDVVAKDIEMIDQDATLETAYKRERWREILMAAMVLNEPLS</sequence>
<keyword evidence="11" id="KW-0624">Polysaccharide degradation</keyword>
<dbReference type="GO" id="GO:0006032">
    <property type="term" value="P:chitin catabolic process"/>
    <property type="evidence" value="ECO:0007669"/>
    <property type="project" value="UniProtKB-KW"/>
</dbReference>
<dbReference type="InterPro" id="IPR001223">
    <property type="entry name" value="Glyco_hydro18_cat"/>
</dbReference>
<keyword evidence="5 12" id="KW-0732">Signal</keyword>
<protein>
    <recommendedName>
        <fullName evidence="3">chitinase</fullName>
        <ecNumber evidence="3">3.2.1.14</ecNumber>
    </recommendedName>
</protein>
<reference evidence="14 15" key="1">
    <citation type="submission" date="2019-08" db="EMBL/GenBank/DDBJ databases">
        <authorList>
            <person name="Alioto T."/>
            <person name="Alioto T."/>
            <person name="Gomez Garrido J."/>
        </authorList>
    </citation>
    <scope>NUCLEOTIDE SEQUENCE [LARGE SCALE GENOMIC DNA]</scope>
</reference>
<feature type="chain" id="PRO_5022971717" description="chitinase" evidence="12">
    <location>
        <begin position="24"/>
        <end position="529"/>
    </location>
</feature>
<dbReference type="OrthoDB" id="73875at2759"/>
<evidence type="ECO:0000259" key="13">
    <source>
        <dbReference type="PROSITE" id="PS51910"/>
    </source>
</evidence>
<name>A0A5E4MJ82_9HEMI</name>
<keyword evidence="7" id="KW-0146">Chitin degradation</keyword>
<evidence type="ECO:0000256" key="12">
    <source>
        <dbReference type="SAM" id="SignalP"/>
    </source>
</evidence>
<evidence type="ECO:0000256" key="7">
    <source>
        <dbReference type="ARBA" id="ARBA00023024"/>
    </source>
</evidence>
<evidence type="ECO:0000256" key="5">
    <source>
        <dbReference type="ARBA" id="ARBA00022729"/>
    </source>
</evidence>
<organism evidence="14 15">
    <name type="scientific">Cinara cedri</name>
    <dbReference type="NCBI Taxonomy" id="506608"/>
    <lineage>
        <taxon>Eukaryota</taxon>
        <taxon>Metazoa</taxon>
        <taxon>Ecdysozoa</taxon>
        <taxon>Arthropoda</taxon>
        <taxon>Hexapoda</taxon>
        <taxon>Insecta</taxon>
        <taxon>Pterygota</taxon>
        <taxon>Neoptera</taxon>
        <taxon>Paraneoptera</taxon>
        <taxon>Hemiptera</taxon>
        <taxon>Sternorrhyncha</taxon>
        <taxon>Aphidomorpha</taxon>
        <taxon>Aphidoidea</taxon>
        <taxon>Aphididae</taxon>
        <taxon>Lachninae</taxon>
        <taxon>Cinara</taxon>
    </lineage>
</organism>
<evidence type="ECO:0000313" key="15">
    <source>
        <dbReference type="Proteomes" id="UP000325440"/>
    </source>
</evidence>
<evidence type="ECO:0000313" key="14">
    <source>
        <dbReference type="EMBL" id="VVC32261.1"/>
    </source>
</evidence>
<keyword evidence="9" id="KW-0119">Carbohydrate metabolism</keyword>
<dbReference type="PANTHER" id="PTHR11177:SF144">
    <property type="entry name" value="CHITINASE 5"/>
    <property type="match status" value="1"/>
</dbReference>
<accession>A0A5E4MJ82</accession>
<evidence type="ECO:0000256" key="10">
    <source>
        <dbReference type="ARBA" id="ARBA00023295"/>
    </source>
</evidence>
<dbReference type="InterPro" id="IPR050314">
    <property type="entry name" value="Glycosyl_Hydrlase_18"/>
</dbReference>
<dbReference type="PROSITE" id="PS51910">
    <property type="entry name" value="GH18_2"/>
    <property type="match status" value="1"/>
</dbReference>
<comment type="similarity">
    <text evidence="2">Belongs to the glycosyl hydrolase 18 family. Chitinase class II subfamily.</text>
</comment>
<evidence type="ECO:0000256" key="4">
    <source>
        <dbReference type="ARBA" id="ARBA00022669"/>
    </source>
</evidence>
<proteinExistence type="inferred from homology"/>
<dbReference type="Gene3D" id="3.20.20.80">
    <property type="entry name" value="Glycosidases"/>
    <property type="match status" value="1"/>
</dbReference>
<dbReference type="SUPFAM" id="SSF51445">
    <property type="entry name" value="(Trans)glycosidases"/>
    <property type="match status" value="1"/>
</dbReference>
<feature type="signal peptide" evidence="12">
    <location>
        <begin position="1"/>
        <end position="23"/>
    </location>
</feature>
<evidence type="ECO:0000256" key="6">
    <source>
        <dbReference type="ARBA" id="ARBA00022801"/>
    </source>
</evidence>
<evidence type="ECO:0000256" key="2">
    <source>
        <dbReference type="ARBA" id="ARBA00009121"/>
    </source>
</evidence>
<dbReference type="InterPro" id="IPR029070">
    <property type="entry name" value="Chitinase_insertion_sf"/>
</dbReference>
<dbReference type="Proteomes" id="UP000325440">
    <property type="component" value="Unassembled WGS sequence"/>
</dbReference>
<dbReference type="PANTHER" id="PTHR11177">
    <property type="entry name" value="CHITINASE"/>
    <property type="match status" value="1"/>
</dbReference>
<evidence type="ECO:0000256" key="9">
    <source>
        <dbReference type="ARBA" id="ARBA00023277"/>
    </source>
</evidence>
<dbReference type="FunFam" id="3.10.50.10:FF:000004">
    <property type="entry name" value="Chitinase 5"/>
    <property type="match status" value="1"/>
</dbReference>
<keyword evidence="15" id="KW-1185">Reference proteome</keyword>
<evidence type="ECO:0000256" key="8">
    <source>
        <dbReference type="ARBA" id="ARBA00023157"/>
    </source>
</evidence>
<dbReference type="GO" id="GO:0008061">
    <property type="term" value="F:chitin binding"/>
    <property type="evidence" value="ECO:0007669"/>
    <property type="project" value="UniProtKB-KW"/>
</dbReference>
<dbReference type="EMBL" id="CABPRJ010000954">
    <property type="protein sequence ID" value="VVC32261.1"/>
    <property type="molecule type" value="Genomic_DNA"/>
</dbReference>
<dbReference type="SMART" id="SM00636">
    <property type="entry name" value="Glyco_18"/>
    <property type="match status" value="1"/>
</dbReference>
<feature type="domain" description="GH18" evidence="13">
    <location>
        <begin position="24"/>
        <end position="398"/>
    </location>
</feature>
<gene>
    <name evidence="14" type="ORF">CINCED_3A021700</name>
</gene>
<dbReference type="GO" id="GO:0000272">
    <property type="term" value="P:polysaccharide catabolic process"/>
    <property type="evidence" value="ECO:0007669"/>
    <property type="project" value="UniProtKB-KW"/>
</dbReference>
<dbReference type="Pfam" id="PF00704">
    <property type="entry name" value="Glyco_hydro_18"/>
    <property type="match status" value="1"/>
</dbReference>
<dbReference type="InterPro" id="IPR011583">
    <property type="entry name" value="Chitinase_II/V-like_cat"/>
</dbReference>
<dbReference type="AlphaFoldDB" id="A0A5E4MJ82"/>
<evidence type="ECO:0000256" key="3">
    <source>
        <dbReference type="ARBA" id="ARBA00012729"/>
    </source>
</evidence>
<dbReference type="GO" id="GO:0008843">
    <property type="term" value="F:endochitinase activity"/>
    <property type="evidence" value="ECO:0007669"/>
    <property type="project" value="UniProtKB-EC"/>
</dbReference>
<dbReference type="SUPFAM" id="SSF54556">
    <property type="entry name" value="Chitinase insertion domain"/>
    <property type="match status" value="1"/>
</dbReference>
<evidence type="ECO:0000256" key="1">
    <source>
        <dbReference type="ARBA" id="ARBA00000822"/>
    </source>
</evidence>
<dbReference type="InterPro" id="IPR017853">
    <property type="entry name" value="GH"/>
</dbReference>